<dbReference type="Gene3D" id="3.40.50.1820">
    <property type="entry name" value="alpha/beta hydrolase"/>
    <property type="match status" value="1"/>
</dbReference>
<dbReference type="PANTHER" id="PTHR43358:SF4">
    <property type="entry name" value="ALPHA_BETA HYDROLASE FOLD-1 DOMAIN-CONTAINING PROTEIN"/>
    <property type="match status" value="1"/>
</dbReference>
<protein>
    <submittedName>
        <fullName evidence="2">Alpha/beta hydrolase</fullName>
    </submittedName>
</protein>
<reference evidence="2 3" key="1">
    <citation type="journal article" date="2014" name="J. Microbiol.">
        <title>Diaminobutyricibacter tongyongensis gen. nov., sp. nov. and Homoserinibacter gongjuensis gen. nov., sp. nov. belong to the family Microbacteriaceae.</title>
        <authorList>
            <person name="Kim S.J."/>
            <person name="Ahn J.H."/>
            <person name="Weon H.Y."/>
            <person name="Hamada M."/>
            <person name="Suzuki K."/>
            <person name="Kwon S.W."/>
        </authorList>
    </citation>
    <scope>NUCLEOTIDE SEQUENCE [LARGE SCALE GENOMIC DNA]</scope>
    <source>
        <strain evidence="2 3">NBRC 108724</strain>
    </source>
</reference>
<name>A0A6L9XY47_9MICO</name>
<evidence type="ECO:0000313" key="2">
    <source>
        <dbReference type="EMBL" id="NEN06351.1"/>
    </source>
</evidence>
<evidence type="ECO:0000313" key="3">
    <source>
        <dbReference type="Proteomes" id="UP000474967"/>
    </source>
</evidence>
<accession>A0A6L9XY47</accession>
<comment type="caution">
    <text evidence="2">The sequence shown here is derived from an EMBL/GenBank/DDBJ whole genome shotgun (WGS) entry which is preliminary data.</text>
</comment>
<dbReference type="SUPFAM" id="SSF53474">
    <property type="entry name" value="alpha/beta-Hydrolases"/>
    <property type="match status" value="1"/>
</dbReference>
<keyword evidence="2" id="KW-0378">Hydrolase</keyword>
<dbReference type="AlphaFoldDB" id="A0A6L9XY47"/>
<dbReference type="PANTHER" id="PTHR43358">
    <property type="entry name" value="ALPHA/BETA-HYDROLASE"/>
    <property type="match status" value="1"/>
</dbReference>
<sequence length="389" mass="42180">MGTVTVLSLAGIAFVGYAMARVARAVVVPVRKRPQNQRILAVDPVESTVTLAGTPDASVPGRYGLWFDDDSGYARIGGVVDRSNGTVTRTLIDVVFGELHPTNRARLSGWYYLTPEELGFDVESVEIETTLGQAPAWHIPAGEMGADQSRWVIQVHGWGAARPEGLRAVPVFHASGYSSLLISYRNDPDAPASEDKRYGLGGTEWLDVEAAIRFAKDRGATSIVLMGWSMGGAVVLQTITRSPSADLITGLVLESPVIDWIDALEYQAKLLKLPPVITLGALRIIGSEWGAPITGQGAAIDFASMDFVARAADLSLPMLVLHSDDDGWVPSTSSRALAVARPDIVTFVPFATALHTKLWNYDEERWRRSIAEWLTAHVTDSSRSRERSA</sequence>
<evidence type="ECO:0000259" key="1">
    <source>
        <dbReference type="Pfam" id="PF12697"/>
    </source>
</evidence>
<dbReference type="InterPro" id="IPR029058">
    <property type="entry name" value="AB_hydrolase_fold"/>
</dbReference>
<dbReference type="Proteomes" id="UP000474967">
    <property type="component" value="Unassembled WGS sequence"/>
</dbReference>
<dbReference type="InterPro" id="IPR052920">
    <property type="entry name" value="DNA-binding_regulatory"/>
</dbReference>
<feature type="domain" description="AB hydrolase-1" evidence="1">
    <location>
        <begin position="155"/>
        <end position="346"/>
    </location>
</feature>
<dbReference type="InterPro" id="IPR000073">
    <property type="entry name" value="AB_hydrolase_1"/>
</dbReference>
<organism evidence="2 3">
    <name type="scientific">Leifsonia tongyongensis</name>
    <dbReference type="NCBI Taxonomy" id="1268043"/>
    <lineage>
        <taxon>Bacteria</taxon>
        <taxon>Bacillati</taxon>
        <taxon>Actinomycetota</taxon>
        <taxon>Actinomycetes</taxon>
        <taxon>Micrococcales</taxon>
        <taxon>Microbacteriaceae</taxon>
        <taxon>Leifsonia</taxon>
    </lineage>
</organism>
<dbReference type="GO" id="GO:0016787">
    <property type="term" value="F:hydrolase activity"/>
    <property type="evidence" value="ECO:0007669"/>
    <property type="project" value="UniProtKB-KW"/>
</dbReference>
<gene>
    <name evidence="2" type="ORF">G3T36_10750</name>
</gene>
<dbReference type="Pfam" id="PF12697">
    <property type="entry name" value="Abhydrolase_6"/>
    <property type="match status" value="1"/>
</dbReference>
<dbReference type="EMBL" id="JAAGWY010000002">
    <property type="protein sequence ID" value="NEN06351.1"/>
    <property type="molecule type" value="Genomic_DNA"/>
</dbReference>
<proteinExistence type="predicted"/>
<keyword evidence="3" id="KW-1185">Reference proteome</keyword>